<dbReference type="EMBL" id="DS995899">
    <property type="protein sequence ID" value="EEA28100.1"/>
    <property type="molecule type" value="Genomic_DNA"/>
</dbReference>
<dbReference type="Proteomes" id="UP000001294">
    <property type="component" value="Unassembled WGS sequence"/>
</dbReference>
<protein>
    <recommendedName>
        <fullName evidence="3">Protein kinase domain-containing protein</fullName>
    </recommendedName>
</protein>
<evidence type="ECO:0000313" key="2">
    <source>
        <dbReference type="Proteomes" id="UP000001294"/>
    </source>
</evidence>
<evidence type="ECO:0008006" key="3">
    <source>
        <dbReference type="Google" id="ProtNLM"/>
    </source>
</evidence>
<gene>
    <name evidence="1" type="ORF">PMAA_029170</name>
</gene>
<dbReference type="OrthoDB" id="4389629at2759"/>
<keyword evidence="2" id="KW-1185">Reference proteome</keyword>
<dbReference type="VEuPathDB" id="FungiDB:PMAA_029170"/>
<sequence>MAGNERWAYNWEGREFTLGTEKYTVKTQLNRMGRRCAGPKTWFDIGALCESKCQVMFKTRCDLDPKDFPLVEDVKETQEIGENHILYEASLYKVIDGIGHGPKVLLVTKRNQTEWMPYPDGQIFFTALKCVPGEDVSRIRNSLTSYDRRMIRFQLTKILETMADNNRVLRTVDLSFLRWDRRTGILYLVDLTHWAYQIVQDEITEKSPFELEFGLWSDENLESPS</sequence>
<reference evidence="2" key="1">
    <citation type="journal article" date="2015" name="Genome Announc.">
        <title>Genome sequence of the AIDS-associated pathogen Penicillium marneffei (ATCC18224) and its near taxonomic relative Talaromyces stipitatus (ATCC10500).</title>
        <authorList>
            <person name="Nierman W.C."/>
            <person name="Fedorova-Abrams N.D."/>
            <person name="Andrianopoulos A."/>
        </authorList>
    </citation>
    <scope>NUCLEOTIDE SEQUENCE [LARGE SCALE GENOMIC DNA]</scope>
    <source>
        <strain evidence="2">ATCC 18224 / CBS 334.59 / QM 7333</strain>
    </source>
</reference>
<name>B6Q3L1_TALMQ</name>
<proteinExistence type="predicted"/>
<organism evidence="1 2">
    <name type="scientific">Talaromyces marneffei (strain ATCC 18224 / CBS 334.59 / QM 7333)</name>
    <name type="common">Penicillium marneffei</name>
    <dbReference type="NCBI Taxonomy" id="441960"/>
    <lineage>
        <taxon>Eukaryota</taxon>
        <taxon>Fungi</taxon>
        <taxon>Dikarya</taxon>
        <taxon>Ascomycota</taxon>
        <taxon>Pezizomycotina</taxon>
        <taxon>Eurotiomycetes</taxon>
        <taxon>Eurotiomycetidae</taxon>
        <taxon>Eurotiales</taxon>
        <taxon>Trichocomaceae</taxon>
        <taxon>Talaromyces</taxon>
        <taxon>Talaromyces sect. Talaromyces</taxon>
    </lineage>
</organism>
<dbReference type="HOGENOM" id="CLU_079925_0_0_1"/>
<dbReference type="AlphaFoldDB" id="B6Q3L1"/>
<evidence type="ECO:0000313" key="1">
    <source>
        <dbReference type="EMBL" id="EEA28100.1"/>
    </source>
</evidence>
<accession>B6Q3L1</accession>
<dbReference type="PhylomeDB" id="B6Q3L1"/>